<feature type="compositionally biased region" description="Basic and acidic residues" evidence="1">
    <location>
        <begin position="23"/>
        <end position="38"/>
    </location>
</feature>
<accession>A0AA96EWQ4</accession>
<dbReference type="PROSITE" id="PS51257">
    <property type="entry name" value="PROKAR_LIPOPROTEIN"/>
    <property type="match status" value="1"/>
</dbReference>
<proteinExistence type="predicted"/>
<evidence type="ECO:0000313" key="3">
    <source>
        <dbReference type="EMBL" id="WNM18578.1"/>
    </source>
</evidence>
<feature type="compositionally biased region" description="Basic and acidic residues" evidence="1">
    <location>
        <begin position="62"/>
        <end position="78"/>
    </location>
</feature>
<dbReference type="EMBL" id="CP134890">
    <property type="protein sequence ID" value="WNM22629.1"/>
    <property type="molecule type" value="Genomic_DNA"/>
</dbReference>
<feature type="region of interest" description="Disordered" evidence="1">
    <location>
        <begin position="23"/>
        <end position="85"/>
    </location>
</feature>
<evidence type="ECO:0000256" key="2">
    <source>
        <dbReference type="SAM" id="SignalP"/>
    </source>
</evidence>
<dbReference type="EMBL" id="CP134878">
    <property type="protein sequence ID" value="WNM18578.1"/>
    <property type="molecule type" value="Genomic_DNA"/>
</dbReference>
<dbReference type="RefSeq" id="WP_313322590.1">
    <property type="nucleotide sequence ID" value="NZ_CP134878.1"/>
</dbReference>
<gene>
    <name evidence="4" type="ORF">RN605_04525</name>
    <name evidence="3" type="ORF">RN608_11225</name>
</gene>
<name>A0AA96EWQ4_9FLAO</name>
<sequence length="85" mass="9174">MKKVTLILASVAMMLFASCKEETEKTTEKTVVVEKSTEAEAQPVEETDGTSLSVDKNGVEFSSKDGENKTEVEIKEDGGSVSTKK</sequence>
<dbReference type="KEGG" id="fcj:RN605_04525"/>
<dbReference type="Proteomes" id="UP001304515">
    <property type="component" value="Chromosome"/>
</dbReference>
<protein>
    <recommendedName>
        <fullName evidence="6">Membrane or secreted protein</fullName>
    </recommendedName>
</protein>
<feature type="chain" id="PRO_5044705138" description="Membrane or secreted protein" evidence="2">
    <location>
        <begin position="20"/>
        <end position="85"/>
    </location>
</feature>
<dbReference type="AlphaFoldDB" id="A0AA96EWQ4"/>
<evidence type="ECO:0000313" key="4">
    <source>
        <dbReference type="EMBL" id="WNM22629.1"/>
    </source>
</evidence>
<evidence type="ECO:0000313" key="5">
    <source>
        <dbReference type="Proteomes" id="UP001304515"/>
    </source>
</evidence>
<organism evidence="3">
    <name type="scientific">Flavobacterium capsici</name>
    <dbReference type="NCBI Taxonomy" id="3075618"/>
    <lineage>
        <taxon>Bacteria</taxon>
        <taxon>Pseudomonadati</taxon>
        <taxon>Bacteroidota</taxon>
        <taxon>Flavobacteriia</taxon>
        <taxon>Flavobacteriales</taxon>
        <taxon>Flavobacteriaceae</taxon>
        <taxon>Flavobacterium</taxon>
    </lineage>
</organism>
<reference evidence="3 5" key="1">
    <citation type="submission" date="2023-09" db="EMBL/GenBank/DDBJ databases">
        <title>Flavobacterium sp. a novel bacteria isolate from Pepper rhizosphere.</title>
        <authorList>
            <person name="Peng Y."/>
            <person name="Lee J."/>
        </authorList>
    </citation>
    <scope>NUCLEOTIDE SEQUENCE</scope>
    <source>
        <strain evidence="3">PMR2A8</strain>
        <strain evidence="4 5">PMTSA4</strain>
    </source>
</reference>
<feature type="signal peptide" evidence="2">
    <location>
        <begin position="1"/>
        <end position="19"/>
    </location>
</feature>
<evidence type="ECO:0000256" key="1">
    <source>
        <dbReference type="SAM" id="MobiDB-lite"/>
    </source>
</evidence>
<keyword evidence="5" id="KW-1185">Reference proteome</keyword>
<evidence type="ECO:0008006" key="6">
    <source>
        <dbReference type="Google" id="ProtNLM"/>
    </source>
</evidence>
<accession>A0AA96F1X1</accession>
<keyword evidence="2" id="KW-0732">Signal</keyword>